<sequence length="223" mass="26361">MPRIARIIKESGVFHVISRGNNKQNIFHDEQDFEKFLEILDLHKKAKPFYLYHYALLNNHFHLLLEPKAGQTISKILQGIKLSYVYHYRKKYSYYGHLFQDRFKSILIQKEDYLLSCGAYIELNPVRAGIANKPEGYPYSSYYFYAHGQKNPLIEPNPFYPGLAKSSEVRQKRYKEFIESQLKKKESYSAGNYIGTKRFEKKMKDLYGIEKNSPKRGRPKKDV</sequence>
<dbReference type="InterPro" id="IPR002686">
    <property type="entry name" value="Transposase_17"/>
</dbReference>
<protein>
    <recommendedName>
        <fullName evidence="1">Transposase IS200-like domain-containing protein</fullName>
    </recommendedName>
</protein>
<proteinExistence type="predicted"/>
<dbReference type="PANTHER" id="PTHR34322">
    <property type="entry name" value="TRANSPOSASE, Y1_TNP DOMAIN-CONTAINING"/>
    <property type="match status" value="1"/>
</dbReference>
<feature type="domain" description="Transposase IS200-like" evidence="1">
    <location>
        <begin position="9"/>
        <end position="124"/>
    </location>
</feature>
<dbReference type="Gene3D" id="3.30.70.1290">
    <property type="entry name" value="Transposase IS200-like"/>
    <property type="match status" value="1"/>
</dbReference>
<accession>A0A1F7SFE3</accession>
<dbReference type="Proteomes" id="UP000178082">
    <property type="component" value="Unassembled WGS sequence"/>
</dbReference>
<evidence type="ECO:0000313" key="3">
    <source>
        <dbReference type="Proteomes" id="UP000178082"/>
    </source>
</evidence>
<dbReference type="SMART" id="SM01321">
    <property type="entry name" value="Y1_Tnp"/>
    <property type="match status" value="1"/>
</dbReference>
<dbReference type="Pfam" id="PF01797">
    <property type="entry name" value="Y1_Tnp"/>
    <property type="match status" value="1"/>
</dbReference>
<dbReference type="AlphaFoldDB" id="A0A1F7SFE3"/>
<reference evidence="2 3" key="1">
    <citation type="journal article" date="2016" name="Nat. Commun.">
        <title>Thousands of microbial genomes shed light on interconnected biogeochemical processes in an aquifer system.</title>
        <authorList>
            <person name="Anantharaman K."/>
            <person name="Brown C.T."/>
            <person name="Hug L.A."/>
            <person name="Sharon I."/>
            <person name="Castelle C.J."/>
            <person name="Probst A.J."/>
            <person name="Thomas B.C."/>
            <person name="Singh A."/>
            <person name="Wilkins M.J."/>
            <person name="Karaoz U."/>
            <person name="Brodie E.L."/>
            <person name="Williams K.H."/>
            <person name="Hubbard S.S."/>
            <person name="Banfield J.F."/>
        </authorList>
    </citation>
    <scope>NUCLEOTIDE SEQUENCE [LARGE SCALE GENOMIC DNA]</scope>
</reference>
<comment type="caution">
    <text evidence="2">The sequence shown here is derived from an EMBL/GenBank/DDBJ whole genome shotgun (WGS) entry which is preliminary data.</text>
</comment>
<dbReference type="GO" id="GO:0006313">
    <property type="term" value="P:DNA transposition"/>
    <property type="evidence" value="ECO:0007669"/>
    <property type="project" value="InterPro"/>
</dbReference>
<organism evidence="2 3">
    <name type="scientific">Candidatus Schekmanbacteria bacterium RIFCSPLOWO2_12_FULL_38_15</name>
    <dbReference type="NCBI Taxonomy" id="1817883"/>
    <lineage>
        <taxon>Bacteria</taxon>
        <taxon>Candidatus Schekmaniibacteriota</taxon>
    </lineage>
</organism>
<dbReference type="InterPro" id="IPR036515">
    <property type="entry name" value="Transposase_17_sf"/>
</dbReference>
<evidence type="ECO:0000259" key="1">
    <source>
        <dbReference type="SMART" id="SM01321"/>
    </source>
</evidence>
<dbReference type="GO" id="GO:0004803">
    <property type="term" value="F:transposase activity"/>
    <property type="evidence" value="ECO:0007669"/>
    <property type="project" value="InterPro"/>
</dbReference>
<evidence type="ECO:0000313" key="2">
    <source>
        <dbReference type="EMBL" id="OGL51897.1"/>
    </source>
</evidence>
<dbReference type="PANTHER" id="PTHR34322:SF2">
    <property type="entry name" value="TRANSPOSASE IS200-LIKE DOMAIN-CONTAINING PROTEIN"/>
    <property type="match status" value="1"/>
</dbReference>
<name>A0A1F7SFE3_9BACT</name>
<dbReference type="SUPFAM" id="SSF143422">
    <property type="entry name" value="Transposase IS200-like"/>
    <property type="match status" value="1"/>
</dbReference>
<dbReference type="EMBL" id="MGDI01000036">
    <property type="protein sequence ID" value="OGL51897.1"/>
    <property type="molecule type" value="Genomic_DNA"/>
</dbReference>
<dbReference type="GO" id="GO:0003677">
    <property type="term" value="F:DNA binding"/>
    <property type="evidence" value="ECO:0007669"/>
    <property type="project" value="InterPro"/>
</dbReference>
<dbReference type="STRING" id="1817883.A3G31_05810"/>
<gene>
    <name evidence="2" type="ORF">A3G31_05810</name>
</gene>